<name>A0A7W6K7T9_9HYPH</name>
<accession>A0A7W6K7T9</accession>
<keyword evidence="2" id="KW-1185">Reference proteome</keyword>
<gene>
    <name evidence="1" type="ORF">GGQ66_004313</name>
</gene>
<protein>
    <submittedName>
        <fullName evidence="1">Uncharacterized protein</fullName>
    </submittedName>
</protein>
<comment type="caution">
    <text evidence="1">The sequence shown here is derived from an EMBL/GenBank/DDBJ whole genome shotgun (WGS) entry which is preliminary data.</text>
</comment>
<reference evidence="1 2" key="1">
    <citation type="submission" date="2020-08" db="EMBL/GenBank/DDBJ databases">
        <title>Genomic Encyclopedia of Type Strains, Phase IV (KMG-IV): sequencing the most valuable type-strain genomes for metagenomic binning, comparative biology and taxonomic classification.</title>
        <authorList>
            <person name="Goeker M."/>
        </authorList>
    </citation>
    <scope>NUCLEOTIDE SEQUENCE [LARGE SCALE GENOMIC DNA]</scope>
    <source>
        <strain evidence="1 2">DSM 26385</strain>
    </source>
</reference>
<evidence type="ECO:0000313" key="2">
    <source>
        <dbReference type="Proteomes" id="UP000584824"/>
    </source>
</evidence>
<proteinExistence type="predicted"/>
<dbReference type="RefSeq" id="WP_183795461.1">
    <property type="nucleotide sequence ID" value="NZ_JACIDU010000028.1"/>
</dbReference>
<evidence type="ECO:0000313" key="1">
    <source>
        <dbReference type="EMBL" id="MBB4105725.1"/>
    </source>
</evidence>
<sequence>MGDKIKKTYKALLDGAELGLSGQALYRFVTDKYPKATSKRIVKAALLALSDPDVTSEATLHAIYALAIKHRLDPATAEDGDDDAVAFAKAPSASAIQDDHSVQLLDATDDA</sequence>
<dbReference type="AlphaFoldDB" id="A0A7W6K7T9"/>
<dbReference type="EMBL" id="JACIDU010000028">
    <property type="protein sequence ID" value="MBB4105725.1"/>
    <property type="molecule type" value="Genomic_DNA"/>
</dbReference>
<organism evidence="1 2">
    <name type="scientific">Allorhizobium borbori</name>
    <dbReference type="NCBI Taxonomy" id="485907"/>
    <lineage>
        <taxon>Bacteria</taxon>
        <taxon>Pseudomonadati</taxon>
        <taxon>Pseudomonadota</taxon>
        <taxon>Alphaproteobacteria</taxon>
        <taxon>Hyphomicrobiales</taxon>
        <taxon>Rhizobiaceae</taxon>
        <taxon>Rhizobium/Agrobacterium group</taxon>
        <taxon>Allorhizobium</taxon>
    </lineage>
</organism>
<dbReference type="Proteomes" id="UP000584824">
    <property type="component" value="Unassembled WGS sequence"/>
</dbReference>